<evidence type="ECO:0000313" key="1">
    <source>
        <dbReference type="EMBL" id="SFU18734.1"/>
    </source>
</evidence>
<accession>A0A1I7E482</accession>
<keyword evidence="2" id="KW-1185">Reference proteome</keyword>
<organism evidence="1 2">
    <name type="scientific">Sedimentitalea nanhaiensis</name>
    <dbReference type="NCBI Taxonomy" id="999627"/>
    <lineage>
        <taxon>Bacteria</taxon>
        <taxon>Pseudomonadati</taxon>
        <taxon>Pseudomonadota</taxon>
        <taxon>Alphaproteobacteria</taxon>
        <taxon>Rhodobacterales</taxon>
        <taxon>Paracoccaceae</taxon>
        <taxon>Sedimentitalea</taxon>
    </lineage>
</organism>
<protein>
    <submittedName>
        <fullName evidence="1">Uncharacterized protein</fullName>
    </submittedName>
</protein>
<sequence length="128" mass="13819">MPMKRNAWAALVIIVAGAAFWAGSEIQRAAYHDRCLDLGGGRNPGNHPICVIDGARAPLQLGPIVISAQEVGRMKHALKLSHPKCGEPDMSHVYRDADGAPVLVAMGLTITFDRQGRAGERIIRIETQ</sequence>
<evidence type="ECO:0000313" key="2">
    <source>
        <dbReference type="Proteomes" id="UP000182466"/>
    </source>
</evidence>
<dbReference type="Proteomes" id="UP000182466">
    <property type="component" value="Unassembled WGS sequence"/>
</dbReference>
<gene>
    <name evidence="1" type="ORF">SAMN05216236_14348</name>
</gene>
<name>A0A1I7E482_9RHOB</name>
<proteinExistence type="predicted"/>
<reference evidence="1 2" key="1">
    <citation type="submission" date="2016-10" db="EMBL/GenBank/DDBJ databases">
        <authorList>
            <person name="de Groot N.N."/>
        </authorList>
    </citation>
    <scope>NUCLEOTIDE SEQUENCE [LARGE SCALE GENOMIC DNA]</scope>
    <source>
        <strain evidence="1 2">CGMCC 1.10959</strain>
    </source>
</reference>
<dbReference type="EMBL" id="FPAW01000043">
    <property type="protein sequence ID" value="SFU18734.1"/>
    <property type="molecule type" value="Genomic_DNA"/>
</dbReference>
<dbReference type="OrthoDB" id="7709475at2"/>
<dbReference type="AlphaFoldDB" id="A0A1I7E482"/>
<dbReference type="STRING" id="999627.SAMN05216236_14348"/>